<keyword evidence="3" id="KW-1003">Cell membrane</keyword>
<evidence type="ECO:0000256" key="4">
    <source>
        <dbReference type="ARBA" id="ARBA00022614"/>
    </source>
</evidence>
<dbReference type="Gene3D" id="3.80.10.10">
    <property type="entry name" value="Ribonuclease Inhibitor"/>
    <property type="match status" value="3"/>
</dbReference>
<dbReference type="EMBL" id="CM001221">
    <property type="protein sequence ID" value="AES99532.1"/>
    <property type="molecule type" value="Genomic_DNA"/>
</dbReference>
<keyword evidence="5 12" id="KW-0812">Transmembrane</keyword>
<evidence type="ECO:0000256" key="5">
    <source>
        <dbReference type="ARBA" id="ARBA00022692"/>
    </source>
</evidence>
<name>G7KBX6_MEDTR</name>
<evidence type="ECO:0000256" key="7">
    <source>
        <dbReference type="ARBA" id="ARBA00022737"/>
    </source>
</evidence>
<keyword evidence="7" id="KW-0677">Repeat</keyword>
<feature type="transmembrane region" description="Helical" evidence="12">
    <location>
        <begin position="632"/>
        <end position="653"/>
    </location>
</feature>
<dbReference type="PANTHER" id="PTHR48063">
    <property type="entry name" value="LRR RECEPTOR-LIKE KINASE"/>
    <property type="match status" value="1"/>
</dbReference>
<evidence type="ECO:0000256" key="10">
    <source>
        <dbReference type="ARBA" id="ARBA00023170"/>
    </source>
</evidence>
<feature type="signal peptide" evidence="13">
    <location>
        <begin position="1"/>
        <end position="33"/>
    </location>
</feature>
<dbReference type="InterPro" id="IPR032675">
    <property type="entry name" value="LRR_dom_sf"/>
</dbReference>
<evidence type="ECO:0000313" key="14">
    <source>
        <dbReference type="EMBL" id="AES99532.1"/>
    </source>
</evidence>
<dbReference type="Proteomes" id="UP000002051">
    <property type="component" value="Chromosome 5"/>
</dbReference>
<keyword evidence="6 13" id="KW-0732">Signal</keyword>
<evidence type="ECO:0000256" key="6">
    <source>
        <dbReference type="ARBA" id="ARBA00022729"/>
    </source>
</evidence>
<dbReference type="SUPFAM" id="SSF52058">
    <property type="entry name" value="L domain-like"/>
    <property type="match status" value="2"/>
</dbReference>
<feature type="chain" id="PRO_5014573507" evidence="13">
    <location>
        <begin position="34"/>
        <end position="697"/>
    </location>
</feature>
<dbReference type="PaxDb" id="3880-AES99532"/>
<evidence type="ECO:0000256" key="3">
    <source>
        <dbReference type="ARBA" id="ARBA00022475"/>
    </source>
</evidence>
<evidence type="ECO:0000256" key="9">
    <source>
        <dbReference type="ARBA" id="ARBA00023136"/>
    </source>
</evidence>
<accession>G7KBX6</accession>
<dbReference type="Pfam" id="PF00560">
    <property type="entry name" value="LRR_1"/>
    <property type="match status" value="9"/>
</dbReference>
<feature type="transmembrane region" description="Helical" evidence="12">
    <location>
        <begin position="659"/>
        <end position="678"/>
    </location>
</feature>
<protein>
    <submittedName>
        <fullName evidence="14">LRR receptor-like kinase family protein</fullName>
    </submittedName>
</protein>
<keyword evidence="8 12" id="KW-1133">Transmembrane helix</keyword>
<gene>
    <name evidence="14" type="ordered locus">MTR_5g081920</name>
</gene>
<keyword evidence="14" id="KW-0418">Kinase</keyword>
<evidence type="ECO:0000256" key="8">
    <source>
        <dbReference type="ARBA" id="ARBA00022989"/>
    </source>
</evidence>
<dbReference type="GO" id="GO:0016301">
    <property type="term" value="F:kinase activity"/>
    <property type="evidence" value="ECO:0007669"/>
    <property type="project" value="UniProtKB-KW"/>
</dbReference>
<comment type="similarity">
    <text evidence="2">Belongs to the RLP family.</text>
</comment>
<keyword evidence="14" id="KW-0808">Transferase</keyword>
<evidence type="ECO:0000313" key="15">
    <source>
        <dbReference type="EnsemblPlants" id="AES99532"/>
    </source>
</evidence>
<dbReference type="PANTHER" id="PTHR48063:SF98">
    <property type="entry name" value="LRR RECEPTOR-LIKE SERINE_THREONINE-PROTEIN KINASE FLS2"/>
    <property type="match status" value="1"/>
</dbReference>
<dbReference type="eggNOG" id="KOG0619">
    <property type="taxonomic scope" value="Eukaryota"/>
</dbReference>
<reference evidence="14 16" key="2">
    <citation type="journal article" date="2014" name="BMC Genomics">
        <title>An improved genome release (version Mt4.0) for the model legume Medicago truncatula.</title>
        <authorList>
            <person name="Tang H."/>
            <person name="Krishnakumar V."/>
            <person name="Bidwell S."/>
            <person name="Rosen B."/>
            <person name="Chan A."/>
            <person name="Zhou S."/>
            <person name="Gentzbittel L."/>
            <person name="Childs K.L."/>
            <person name="Yandell M."/>
            <person name="Gundlach H."/>
            <person name="Mayer K.F."/>
            <person name="Schwartz D.C."/>
            <person name="Town C.D."/>
        </authorList>
    </citation>
    <scope>GENOME REANNOTATION</scope>
    <source>
        <strain evidence="15 16">cv. Jemalong A17</strain>
    </source>
</reference>
<dbReference type="InterPro" id="IPR001611">
    <property type="entry name" value="Leu-rich_rpt"/>
</dbReference>
<evidence type="ECO:0000256" key="13">
    <source>
        <dbReference type="SAM" id="SignalP"/>
    </source>
</evidence>
<keyword evidence="4" id="KW-0433">Leucine-rich repeat</keyword>
<evidence type="ECO:0000256" key="1">
    <source>
        <dbReference type="ARBA" id="ARBA00004251"/>
    </source>
</evidence>
<dbReference type="PRINTS" id="PR00019">
    <property type="entry name" value="LEURICHRPT"/>
</dbReference>
<keyword evidence="11" id="KW-0325">Glycoprotein</keyword>
<dbReference type="FunFam" id="3.80.10.10:FF:000111">
    <property type="entry name" value="LRR receptor-like serine/threonine-protein kinase ERECTA"/>
    <property type="match status" value="1"/>
</dbReference>
<comment type="subcellular location">
    <subcellularLocation>
        <location evidence="1">Cell membrane</location>
        <topology evidence="1">Single-pass type I membrane protein</topology>
    </subcellularLocation>
</comment>
<reference evidence="15" key="3">
    <citation type="submission" date="2015-04" db="UniProtKB">
        <authorList>
            <consortium name="EnsemblPlants"/>
        </authorList>
    </citation>
    <scope>IDENTIFICATION</scope>
    <source>
        <strain evidence="15">cv. Jemalong A17</strain>
    </source>
</reference>
<sequence>MMSTVGSMKLVGTIYVLLQLELLLSNYCGVVVAKHVGLGCIEKERHGLLQLKAGLVRDCCEWKGVVCSNQTGHVEVLDVNGDQFGPFRGEINASLIELRYLKYLNLGLNQIRNNENYCIININLNFDISFYHNGILELLGSLKNLRFLDLQASFHHGRIPNDLGEIPHQLGNLSHLQHLDLSSNHLVGAIPHQLGSLLNLQVFHLEYNLGLKFHDKNPAGGEWLSNLTLLTYNSLSVIFSENWVPPFQLFTICLRSCILGPSFPKWLQSQKYLEVVDISDAGITDAVPVWFWTQGTDIRFLNISYNNITGQIPNLPCNIATIVEEQIFRNSFVVRLRILDLSKNQLSRNDNTLSGEVPSSMGSLLELKVLILRNNSLNGKLPLSLKNCTNLVMLDLGDNRFSGPIPYWLGRQLQMLSLGRNRFSGILPQSLCSLTNVQLLDLSENNLSGQIFKCLNNFSAMSQKVFSTIFKYSNLLYPVGFGKSVLYEGYDLVALLMWKGAARLFKNNKLILRSIDLSSNLLTGDIPEEIGNLIALVSLNLSSNNLTGEITSEIGRLTSLEFLDLSRNNFSGLIPPSLAQIYRLSMLNVSDNNLSGKIPISTQLQSFDASSYKGNVNLCGKPLDKNKIKKPIYLNVALGFITGFSGLWGSLFLCQNWRHAYVLFLNNIFDTVYVFMVLKATKFQKWLRGLLVTFLAP</sequence>
<evidence type="ECO:0000256" key="11">
    <source>
        <dbReference type="ARBA" id="ARBA00023180"/>
    </source>
</evidence>
<evidence type="ECO:0000313" key="16">
    <source>
        <dbReference type="Proteomes" id="UP000002051"/>
    </source>
</evidence>
<dbReference type="InterPro" id="IPR003591">
    <property type="entry name" value="Leu-rich_rpt_typical-subtyp"/>
</dbReference>
<dbReference type="HOGENOM" id="CLU_000288_18_3_1"/>
<dbReference type="SMART" id="SM00369">
    <property type="entry name" value="LRR_TYP"/>
    <property type="match status" value="5"/>
</dbReference>
<organism evidence="14 16">
    <name type="scientific">Medicago truncatula</name>
    <name type="common">Barrel medic</name>
    <name type="synonym">Medicago tribuloides</name>
    <dbReference type="NCBI Taxonomy" id="3880"/>
    <lineage>
        <taxon>Eukaryota</taxon>
        <taxon>Viridiplantae</taxon>
        <taxon>Streptophyta</taxon>
        <taxon>Embryophyta</taxon>
        <taxon>Tracheophyta</taxon>
        <taxon>Spermatophyta</taxon>
        <taxon>Magnoliopsida</taxon>
        <taxon>eudicotyledons</taxon>
        <taxon>Gunneridae</taxon>
        <taxon>Pentapetalae</taxon>
        <taxon>rosids</taxon>
        <taxon>fabids</taxon>
        <taxon>Fabales</taxon>
        <taxon>Fabaceae</taxon>
        <taxon>Papilionoideae</taxon>
        <taxon>50 kb inversion clade</taxon>
        <taxon>NPAAA clade</taxon>
        <taxon>Hologalegina</taxon>
        <taxon>IRL clade</taxon>
        <taxon>Trifolieae</taxon>
        <taxon>Medicago</taxon>
    </lineage>
</organism>
<dbReference type="AlphaFoldDB" id="G7KBX6"/>
<dbReference type="OMA" id="YCIININ"/>
<reference evidence="14 16" key="1">
    <citation type="journal article" date="2011" name="Nature">
        <title>The Medicago genome provides insight into the evolution of rhizobial symbioses.</title>
        <authorList>
            <person name="Young N.D."/>
            <person name="Debelle F."/>
            <person name="Oldroyd G.E."/>
            <person name="Geurts R."/>
            <person name="Cannon S.B."/>
            <person name="Udvardi M.K."/>
            <person name="Benedito V.A."/>
            <person name="Mayer K.F."/>
            <person name="Gouzy J."/>
            <person name="Schoof H."/>
            <person name="Van de Peer Y."/>
            <person name="Proost S."/>
            <person name="Cook D.R."/>
            <person name="Meyers B.C."/>
            <person name="Spannagl M."/>
            <person name="Cheung F."/>
            <person name="De Mita S."/>
            <person name="Krishnakumar V."/>
            <person name="Gundlach H."/>
            <person name="Zhou S."/>
            <person name="Mudge J."/>
            <person name="Bharti A.K."/>
            <person name="Murray J.D."/>
            <person name="Naoumkina M.A."/>
            <person name="Rosen B."/>
            <person name="Silverstein K.A."/>
            <person name="Tang H."/>
            <person name="Rombauts S."/>
            <person name="Zhao P.X."/>
            <person name="Zhou P."/>
            <person name="Barbe V."/>
            <person name="Bardou P."/>
            <person name="Bechner M."/>
            <person name="Bellec A."/>
            <person name="Berger A."/>
            <person name="Berges H."/>
            <person name="Bidwell S."/>
            <person name="Bisseling T."/>
            <person name="Choisne N."/>
            <person name="Couloux A."/>
            <person name="Denny R."/>
            <person name="Deshpande S."/>
            <person name="Dai X."/>
            <person name="Doyle J.J."/>
            <person name="Dudez A.M."/>
            <person name="Farmer A.D."/>
            <person name="Fouteau S."/>
            <person name="Franken C."/>
            <person name="Gibelin C."/>
            <person name="Gish J."/>
            <person name="Goldstein S."/>
            <person name="Gonzalez A.J."/>
            <person name="Green P.J."/>
            <person name="Hallab A."/>
            <person name="Hartog M."/>
            <person name="Hua A."/>
            <person name="Humphray S.J."/>
            <person name="Jeong D.H."/>
            <person name="Jing Y."/>
            <person name="Jocker A."/>
            <person name="Kenton S.M."/>
            <person name="Kim D.J."/>
            <person name="Klee K."/>
            <person name="Lai H."/>
            <person name="Lang C."/>
            <person name="Lin S."/>
            <person name="Macmil S.L."/>
            <person name="Magdelenat G."/>
            <person name="Matthews L."/>
            <person name="McCorrison J."/>
            <person name="Monaghan E.L."/>
            <person name="Mun J.H."/>
            <person name="Najar F.Z."/>
            <person name="Nicholson C."/>
            <person name="Noirot C."/>
            <person name="O'Bleness M."/>
            <person name="Paule C.R."/>
            <person name="Poulain J."/>
            <person name="Prion F."/>
            <person name="Qin B."/>
            <person name="Qu C."/>
            <person name="Retzel E.F."/>
            <person name="Riddle C."/>
            <person name="Sallet E."/>
            <person name="Samain S."/>
            <person name="Samson N."/>
            <person name="Sanders I."/>
            <person name="Saurat O."/>
            <person name="Scarpelli C."/>
            <person name="Schiex T."/>
            <person name="Segurens B."/>
            <person name="Severin A.J."/>
            <person name="Sherrier D.J."/>
            <person name="Shi R."/>
            <person name="Sims S."/>
            <person name="Singer S.R."/>
            <person name="Sinharoy S."/>
            <person name="Sterck L."/>
            <person name="Viollet A."/>
            <person name="Wang B.B."/>
            <person name="Wang K."/>
            <person name="Wang M."/>
            <person name="Wang X."/>
            <person name="Warfsmann J."/>
            <person name="Weissenbach J."/>
            <person name="White D.D."/>
            <person name="White J.D."/>
            <person name="Wiley G.B."/>
            <person name="Wincker P."/>
            <person name="Xing Y."/>
            <person name="Yang L."/>
            <person name="Yao Z."/>
            <person name="Ying F."/>
            <person name="Zhai J."/>
            <person name="Zhou L."/>
            <person name="Zuber A."/>
            <person name="Denarie J."/>
            <person name="Dixon R.A."/>
            <person name="May G.D."/>
            <person name="Schwartz D.C."/>
            <person name="Rogers J."/>
            <person name="Quetier F."/>
            <person name="Town C.D."/>
            <person name="Roe B.A."/>
        </authorList>
    </citation>
    <scope>NUCLEOTIDE SEQUENCE [LARGE SCALE GENOMIC DNA]</scope>
    <source>
        <strain evidence="14">A17</strain>
        <strain evidence="15 16">cv. Jemalong A17</strain>
    </source>
</reference>
<evidence type="ECO:0000256" key="12">
    <source>
        <dbReference type="SAM" id="Phobius"/>
    </source>
</evidence>
<dbReference type="EnsemblPlants" id="AES99532">
    <property type="protein sequence ID" value="AES99532"/>
    <property type="gene ID" value="MTR_5g081920"/>
</dbReference>
<dbReference type="STRING" id="3880.G7KBX6"/>
<dbReference type="GO" id="GO:0005886">
    <property type="term" value="C:plasma membrane"/>
    <property type="evidence" value="ECO:0007669"/>
    <property type="project" value="UniProtKB-SubCell"/>
</dbReference>
<proteinExistence type="inferred from homology"/>
<keyword evidence="9 12" id="KW-0472">Membrane</keyword>
<keyword evidence="10 14" id="KW-0675">Receptor</keyword>
<dbReference type="InterPro" id="IPR046956">
    <property type="entry name" value="RLP23-like"/>
</dbReference>
<evidence type="ECO:0000256" key="2">
    <source>
        <dbReference type="ARBA" id="ARBA00009592"/>
    </source>
</evidence>
<keyword evidence="16" id="KW-1185">Reference proteome</keyword>